<evidence type="ECO:0000313" key="3">
    <source>
        <dbReference type="Proteomes" id="UP000054976"/>
    </source>
</evidence>
<proteinExistence type="predicted"/>
<organism evidence="2 3">
    <name type="scientific">Thermodesulfovibrio aggregans</name>
    <dbReference type="NCBI Taxonomy" id="86166"/>
    <lineage>
        <taxon>Bacteria</taxon>
        <taxon>Pseudomonadati</taxon>
        <taxon>Nitrospirota</taxon>
        <taxon>Thermodesulfovibrionia</taxon>
        <taxon>Thermodesulfovibrionales</taxon>
        <taxon>Thermodesulfovibrionaceae</taxon>
        <taxon>Thermodesulfovibrio</taxon>
    </lineage>
</organism>
<name>A0A0U9HTI1_9BACT</name>
<sequence length="523" mass="61348">MFIKITGSKNRQYVQIVRSYREAGKVKHEVLFNMGRLDVLRGSAGMKRFVRRLNEILNADMVEVEKLKDAEILNWGWRIYKKLWDRYGLSEILGRIKPEKASYDFVGSCFLMSIEHLLSPKSKHSMYFHQARYMGLCEVHLNHLYRSLDVLSENKETIEIELFNRSRDLFNSKVDVVFYDCTTFYFETERRDGFREFGYSKEGKINHVQVVFGLLIDMEGRPVGYEIFPGNTFEGKTLEVMLDKLSKKFGIRKVVIVADKALMSKINIEAIKNRGYGYIIASRIKSLPEKIKREILNEQGYIEINDDIRYKEIKQSEDSRLIVFHSKQRQAKDRAERQRLIQKAEELLSKPSLITAFIKRGGRKYIKTLNTVEYQIDQEAIKQDEVFDGYFGIQTSEEGFTATEVLNSYHELWRIEESFRCMKSNLEVRPIFHWTERRIRGHFVMCFIAFLLERALEIEIKKAGESISQEKIREAINRMNYVEIEVDGRKVYIKTKLTSEGRKILKAVGMKAPSNIVSEEEQA</sequence>
<dbReference type="EMBL" id="BCNO01000001">
    <property type="protein sequence ID" value="GAQ93837.1"/>
    <property type="molecule type" value="Genomic_DNA"/>
</dbReference>
<dbReference type="RefSeq" id="WP_059175332.1">
    <property type="nucleotide sequence ID" value="NZ_BCNO01000001.1"/>
</dbReference>
<dbReference type="OrthoDB" id="229863at2"/>
<dbReference type="InterPro" id="IPR012337">
    <property type="entry name" value="RNaseH-like_sf"/>
</dbReference>
<dbReference type="NCBIfam" id="NF033559">
    <property type="entry name" value="transpos_IS1634"/>
    <property type="match status" value="2"/>
</dbReference>
<dbReference type="AlphaFoldDB" id="A0A0U9HTI1"/>
<dbReference type="STRING" id="86166.TAGGR_11"/>
<reference evidence="3" key="1">
    <citation type="submission" date="2016-01" db="EMBL/GenBank/DDBJ databases">
        <title>Draft genome sequence of Thermodesulfovibrio aggregans strain TGE-P1.</title>
        <authorList>
            <person name="Sekiguchi Y."/>
            <person name="Ohashi A."/>
            <person name="Matsuura N."/>
            <person name="Tourlousse M.D."/>
        </authorList>
    </citation>
    <scope>NUCLEOTIDE SEQUENCE [LARGE SCALE GENOMIC DNA]</scope>
    <source>
        <strain evidence="3">TGE-P1</strain>
    </source>
</reference>
<dbReference type="Proteomes" id="UP000054976">
    <property type="component" value="Unassembled WGS sequence"/>
</dbReference>
<dbReference type="GO" id="GO:0003677">
    <property type="term" value="F:DNA binding"/>
    <property type="evidence" value="ECO:0007669"/>
    <property type="project" value="InterPro"/>
</dbReference>
<accession>A0A0U9HTI1</accession>
<evidence type="ECO:0000259" key="1">
    <source>
        <dbReference type="Pfam" id="PF01609"/>
    </source>
</evidence>
<comment type="caution">
    <text evidence="2">The sequence shown here is derived from an EMBL/GenBank/DDBJ whole genome shotgun (WGS) entry which is preliminary data.</text>
</comment>
<dbReference type="InterPro" id="IPR002559">
    <property type="entry name" value="Transposase_11"/>
</dbReference>
<dbReference type="InterPro" id="IPR047654">
    <property type="entry name" value="IS1634_transpos"/>
</dbReference>
<dbReference type="GO" id="GO:0006313">
    <property type="term" value="P:DNA transposition"/>
    <property type="evidence" value="ECO:0007669"/>
    <property type="project" value="InterPro"/>
</dbReference>
<dbReference type="PANTHER" id="PTHR34614">
    <property type="match status" value="1"/>
</dbReference>
<keyword evidence="3" id="KW-1185">Reference proteome</keyword>
<feature type="domain" description="Transposase IS4-like" evidence="1">
    <location>
        <begin position="175"/>
        <end position="452"/>
    </location>
</feature>
<protein>
    <submittedName>
        <fullName evidence="2">Transposase</fullName>
    </submittedName>
</protein>
<evidence type="ECO:0000313" key="2">
    <source>
        <dbReference type="EMBL" id="GAQ93837.1"/>
    </source>
</evidence>
<gene>
    <name evidence="2" type="ORF">TAGGR_11</name>
</gene>
<dbReference type="SUPFAM" id="SSF53098">
    <property type="entry name" value="Ribonuclease H-like"/>
    <property type="match status" value="1"/>
</dbReference>
<dbReference type="PANTHER" id="PTHR34614:SF2">
    <property type="entry name" value="TRANSPOSASE IS4-LIKE DOMAIN-CONTAINING PROTEIN"/>
    <property type="match status" value="1"/>
</dbReference>
<dbReference type="Pfam" id="PF01609">
    <property type="entry name" value="DDE_Tnp_1"/>
    <property type="match status" value="1"/>
</dbReference>
<dbReference type="GO" id="GO:0004803">
    <property type="term" value="F:transposase activity"/>
    <property type="evidence" value="ECO:0007669"/>
    <property type="project" value="InterPro"/>
</dbReference>